<gene>
    <name evidence="1" type="ORF">SDC9_57126</name>
</gene>
<name>A0A644X4L6_9ZZZZ</name>
<protein>
    <submittedName>
        <fullName evidence="1">Uncharacterized protein</fullName>
    </submittedName>
</protein>
<accession>A0A644X4L6</accession>
<evidence type="ECO:0000313" key="1">
    <source>
        <dbReference type="EMBL" id="MPM10791.1"/>
    </source>
</evidence>
<dbReference type="EMBL" id="VSSQ01001741">
    <property type="protein sequence ID" value="MPM10791.1"/>
    <property type="molecule type" value="Genomic_DNA"/>
</dbReference>
<organism evidence="1">
    <name type="scientific">bioreactor metagenome</name>
    <dbReference type="NCBI Taxonomy" id="1076179"/>
    <lineage>
        <taxon>unclassified sequences</taxon>
        <taxon>metagenomes</taxon>
        <taxon>ecological metagenomes</taxon>
    </lineage>
</organism>
<comment type="caution">
    <text evidence="1">The sequence shown here is derived from an EMBL/GenBank/DDBJ whole genome shotgun (WGS) entry which is preliminary data.</text>
</comment>
<sequence length="121" mass="13367">MAVPKREILNGVLPLNDGQIINIAGNIAQNAVHHSGGPRVPGVLAGKLHRLVHRGAVRDARQKGHLIDANAQVIEHTQIHFFHLHSGKMAQIEIQKHFILKDAEAKTGGKRRVTPVHPRFF</sequence>
<reference evidence="1" key="1">
    <citation type="submission" date="2019-08" db="EMBL/GenBank/DDBJ databases">
        <authorList>
            <person name="Kucharzyk K."/>
            <person name="Murdoch R.W."/>
            <person name="Higgins S."/>
            <person name="Loffler F."/>
        </authorList>
    </citation>
    <scope>NUCLEOTIDE SEQUENCE</scope>
</reference>
<dbReference type="AlphaFoldDB" id="A0A644X4L6"/>
<proteinExistence type="predicted"/>